<organism evidence="7 8">
    <name type="scientific">Hibiscus sabdariffa</name>
    <name type="common">roselle</name>
    <dbReference type="NCBI Taxonomy" id="183260"/>
    <lineage>
        <taxon>Eukaryota</taxon>
        <taxon>Viridiplantae</taxon>
        <taxon>Streptophyta</taxon>
        <taxon>Embryophyta</taxon>
        <taxon>Tracheophyta</taxon>
        <taxon>Spermatophyta</taxon>
        <taxon>Magnoliopsida</taxon>
        <taxon>eudicotyledons</taxon>
        <taxon>Gunneridae</taxon>
        <taxon>Pentapetalae</taxon>
        <taxon>rosids</taxon>
        <taxon>malvids</taxon>
        <taxon>Malvales</taxon>
        <taxon>Malvaceae</taxon>
        <taxon>Malvoideae</taxon>
        <taxon>Hibiscus</taxon>
    </lineage>
</organism>
<accession>A0ABR2CRJ2</accession>
<keyword evidence="5 6" id="KW-0732">Signal</keyword>
<dbReference type="EMBL" id="JBBPBM010000045">
    <property type="protein sequence ID" value="KAK8522384.1"/>
    <property type="molecule type" value="Genomic_DNA"/>
</dbReference>
<keyword evidence="3 6" id="KW-0713">Self-incompatibility</keyword>
<proteinExistence type="inferred from homology"/>
<dbReference type="PANTHER" id="PTHR31232">
    <property type="match status" value="1"/>
</dbReference>
<comment type="subcellular location">
    <subcellularLocation>
        <location evidence="1 6">Secreted</location>
    </subcellularLocation>
</comment>
<reference evidence="7 8" key="1">
    <citation type="journal article" date="2024" name="G3 (Bethesda)">
        <title>Genome assembly of Hibiscus sabdariffa L. provides insights into metabolisms of medicinal natural products.</title>
        <authorList>
            <person name="Kim T."/>
        </authorList>
    </citation>
    <scope>NUCLEOTIDE SEQUENCE [LARGE SCALE GENOMIC DNA]</scope>
    <source>
        <strain evidence="7">TK-2024</strain>
        <tissue evidence="7">Old leaves</tissue>
    </source>
</reference>
<dbReference type="Pfam" id="PF05938">
    <property type="entry name" value="Self-incomp_S1"/>
    <property type="match status" value="1"/>
</dbReference>
<evidence type="ECO:0000313" key="7">
    <source>
        <dbReference type="EMBL" id="KAK8522384.1"/>
    </source>
</evidence>
<name>A0ABR2CRJ2_9ROSI</name>
<keyword evidence="4 6" id="KW-0964">Secreted</keyword>
<evidence type="ECO:0000256" key="3">
    <source>
        <dbReference type="ARBA" id="ARBA00022471"/>
    </source>
</evidence>
<keyword evidence="8" id="KW-1185">Reference proteome</keyword>
<evidence type="ECO:0000256" key="2">
    <source>
        <dbReference type="ARBA" id="ARBA00005581"/>
    </source>
</evidence>
<evidence type="ECO:0000256" key="4">
    <source>
        <dbReference type="ARBA" id="ARBA00022525"/>
    </source>
</evidence>
<gene>
    <name evidence="7" type="ORF">V6N12_056094</name>
</gene>
<dbReference type="PANTHER" id="PTHR31232:SF164">
    <property type="entry name" value="S-PROTEIN HOMOLOG"/>
    <property type="match status" value="1"/>
</dbReference>
<evidence type="ECO:0000256" key="1">
    <source>
        <dbReference type="ARBA" id="ARBA00004613"/>
    </source>
</evidence>
<evidence type="ECO:0000256" key="6">
    <source>
        <dbReference type="RuleBase" id="RU367044"/>
    </source>
</evidence>
<sequence>MAGLKKMIAFPMLAAFSLLLCPSATAATNATDEDMMFINYHIHIGNDLPYDMPPGYPSLNLHCKSSHRDIGFKAMLPGEDYTFDTKVDLFATTRFYCYAEWLEGKQQYFTAFRARRDEHRCRKYHNACLWSVRDDGIYFSDNNSNWFNTYPW</sequence>
<evidence type="ECO:0000256" key="5">
    <source>
        <dbReference type="ARBA" id="ARBA00022729"/>
    </source>
</evidence>
<comment type="similarity">
    <text evidence="2 6">Belongs to the plant self-incompatibility (S1) protein family.</text>
</comment>
<protein>
    <recommendedName>
        <fullName evidence="6">S-protein homolog</fullName>
    </recommendedName>
</protein>
<feature type="signal peptide" evidence="6">
    <location>
        <begin position="1"/>
        <end position="26"/>
    </location>
</feature>
<evidence type="ECO:0000313" key="8">
    <source>
        <dbReference type="Proteomes" id="UP001472677"/>
    </source>
</evidence>
<feature type="chain" id="PRO_5044982776" description="S-protein homolog" evidence="6">
    <location>
        <begin position="27"/>
        <end position="152"/>
    </location>
</feature>
<dbReference type="InterPro" id="IPR010264">
    <property type="entry name" value="Self-incomp_S1"/>
</dbReference>
<comment type="caution">
    <text evidence="7">The sequence shown here is derived from an EMBL/GenBank/DDBJ whole genome shotgun (WGS) entry which is preliminary data.</text>
</comment>
<dbReference type="Proteomes" id="UP001472677">
    <property type="component" value="Unassembled WGS sequence"/>
</dbReference>